<keyword evidence="2" id="KW-1185">Reference proteome</keyword>
<dbReference type="AlphaFoldDB" id="A0A840CCJ5"/>
<dbReference type="InterPro" id="IPR029033">
    <property type="entry name" value="His_PPase_superfam"/>
</dbReference>
<evidence type="ECO:0000313" key="1">
    <source>
        <dbReference type="EMBL" id="MBB4022900.1"/>
    </source>
</evidence>
<name>A0A840CCJ5_9RHOB</name>
<dbReference type="SUPFAM" id="SSF53254">
    <property type="entry name" value="Phosphoglycerate mutase-like"/>
    <property type="match status" value="1"/>
</dbReference>
<comment type="caution">
    <text evidence="1">The sequence shown here is derived from an EMBL/GenBank/DDBJ whole genome shotgun (WGS) entry which is preliminary data.</text>
</comment>
<dbReference type="SMART" id="SM00855">
    <property type="entry name" value="PGAM"/>
    <property type="match status" value="1"/>
</dbReference>
<evidence type="ECO:0000313" key="2">
    <source>
        <dbReference type="Proteomes" id="UP000585681"/>
    </source>
</evidence>
<dbReference type="EC" id="3.1.3.73" evidence="1"/>
<proteinExistence type="predicted"/>
<reference evidence="1" key="1">
    <citation type="submission" date="2020-08" db="EMBL/GenBank/DDBJ databases">
        <title>Genomic Encyclopedia of Type Strains, Phase IV (KMG-IV): sequencing the most valuable type-strain genomes for metagenomic binning, comparative biology and taxonomic classification.</title>
        <authorList>
            <person name="Goeker M."/>
        </authorList>
    </citation>
    <scope>NUCLEOTIDE SEQUENCE [LARGE SCALE GENOMIC DNA]</scope>
    <source>
        <strain evidence="1">DSM 105040</strain>
    </source>
</reference>
<dbReference type="Gene3D" id="3.40.50.1240">
    <property type="entry name" value="Phosphoglycerate mutase-like"/>
    <property type="match status" value="1"/>
</dbReference>
<sequence>MQTTRAAELTLIRHAPVVPDGRVYGRRDLAADCSDWAMFDALRAQIPVPGRLIHSPALRCVQTLFALWPGAAATPCPALREQDFGAWEGLCYSDLPDLGPLPRQELCDHRPPGGESFADLCARAAPALEELARAGPATVVAHAGTIRAALALALGAVSGALAFEIAPLSVTRIACLTDGNFIIREVNACAAPAR</sequence>
<protein>
    <submittedName>
        <fullName evidence="1">Alpha-ribazole phosphatase</fullName>
        <ecNumber evidence="1">3.1.3.73</ecNumber>
    </submittedName>
</protein>
<dbReference type="InterPro" id="IPR013078">
    <property type="entry name" value="His_Pase_superF_clade-1"/>
</dbReference>
<organism evidence="1 2">
    <name type="scientific">Actibacterium naphthalenivorans</name>
    <dbReference type="NCBI Taxonomy" id="1614693"/>
    <lineage>
        <taxon>Bacteria</taxon>
        <taxon>Pseudomonadati</taxon>
        <taxon>Pseudomonadota</taxon>
        <taxon>Alphaproteobacteria</taxon>
        <taxon>Rhodobacterales</taxon>
        <taxon>Roseobacteraceae</taxon>
        <taxon>Actibacterium</taxon>
    </lineage>
</organism>
<accession>A0A840CCJ5</accession>
<dbReference type="Proteomes" id="UP000585681">
    <property type="component" value="Unassembled WGS sequence"/>
</dbReference>
<dbReference type="GO" id="GO:0043755">
    <property type="term" value="F:alpha-ribazole phosphatase activity"/>
    <property type="evidence" value="ECO:0007669"/>
    <property type="project" value="UniProtKB-EC"/>
</dbReference>
<dbReference type="EMBL" id="JACIEQ010000003">
    <property type="protein sequence ID" value="MBB4022900.1"/>
    <property type="molecule type" value="Genomic_DNA"/>
</dbReference>
<gene>
    <name evidence="1" type="ORF">GGR17_002719</name>
</gene>
<dbReference type="Pfam" id="PF00300">
    <property type="entry name" value="His_Phos_1"/>
    <property type="match status" value="1"/>
</dbReference>
<keyword evidence="1" id="KW-0378">Hydrolase</keyword>
<dbReference type="RefSeq" id="WP_054540025.1">
    <property type="nucleotide sequence ID" value="NZ_JACIEQ010000003.1"/>
</dbReference>